<reference evidence="3" key="1">
    <citation type="journal article" date="2014" name="Int. J. Syst. Evol. Microbiol.">
        <title>Complete genome sequence of Corynebacterium casei LMG S-19264T (=DSM 44701T), isolated from a smear-ripened cheese.</title>
        <authorList>
            <consortium name="US DOE Joint Genome Institute (JGI-PGF)"/>
            <person name="Walter F."/>
            <person name="Albersmeier A."/>
            <person name="Kalinowski J."/>
            <person name="Ruckert C."/>
        </authorList>
    </citation>
    <scope>NUCLEOTIDE SEQUENCE</scope>
    <source>
        <strain evidence="3">CGMCC 1.15447</strain>
    </source>
</reference>
<dbReference type="PANTHER" id="PTHR12110">
    <property type="entry name" value="HYDROXYPYRUVATE ISOMERASE"/>
    <property type="match status" value="1"/>
</dbReference>
<keyword evidence="1" id="KW-0732">Signal</keyword>
<proteinExistence type="predicted"/>
<organism evidence="3 4">
    <name type="scientific">Edaphobacter acidisoli</name>
    <dbReference type="NCBI Taxonomy" id="2040573"/>
    <lineage>
        <taxon>Bacteria</taxon>
        <taxon>Pseudomonadati</taxon>
        <taxon>Acidobacteriota</taxon>
        <taxon>Terriglobia</taxon>
        <taxon>Terriglobales</taxon>
        <taxon>Acidobacteriaceae</taxon>
        <taxon>Edaphobacter</taxon>
    </lineage>
</organism>
<dbReference type="Pfam" id="PF01261">
    <property type="entry name" value="AP_endonuc_2"/>
    <property type="match status" value="1"/>
</dbReference>
<dbReference type="InterPro" id="IPR036237">
    <property type="entry name" value="Xyl_isomerase-like_sf"/>
</dbReference>
<dbReference type="InterPro" id="IPR006311">
    <property type="entry name" value="TAT_signal"/>
</dbReference>
<evidence type="ECO:0000259" key="2">
    <source>
        <dbReference type="Pfam" id="PF01261"/>
    </source>
</evidence>
<dbReference type="AlphaFoldDB" id="A0A916RVR7"/>
<dbReference type="RefSeq" id="WP_188759486.1">
    <property type="nucleotide sequence ID" value="NZ_BMJB01000001.1"/>
</dbReference>
<evidence type="ECO:0000256" key="1">
    <source>
        <dbReference type="SAM" id="SignalP"/>
    </source>
</evidence>
<dbReference type="Proteomes" id="UP000648801">
    <property type="component" value="Unassembled WGS sequence"/>
</dbReference>
<feature type="domain" description="Xylose isomerase-like TIM barrel" evidence="2">
    <location>
        <begin position="55"/>
        <end position="257"/>
    </location>
</feature>
<feature type="chain" id="PRO_5037709465" evidence="1">
    <location>
        <begin position="29"/>
        <end position="286"/>
    </location>
</feature>
<dbReference type="InterPro" id="IPR013022">
    <property type="entry name" value="Xyl_isomerase-like_TIM-brl"/>
</dbReference>
<protein>
    <submittedName>
        <fullName evidence="3">Sugar phosphate isomerase</fullName>
    </submittedName>
</protein>
<dbReference type="PANTHER" id="PTHR12110:SF41">
    <property type="entry name" value="INOSOSE DEHYDRATASE"/>
    <property type="match status" value="1"/>
</dbReference>
<dbReference type="GO" id="GO:0016853">
    <property type="term" value="F:isomerase activity"/>
    <property type="evidence" value="ECO:0007669"/>
    <property type="project" value="UniProtKB-KW"/>
</dbReference>
<keyword evidence="4" id="KW-1185">Reference proteome</keyword>
<dbReference type="Gene3D" id="3.20.20.150">
    <property type="entry name" value="Divalent-metal-dependent TIM barrel enzymes"/>
    <property type="match status" value="1"/>
</dbReference>
<keyword evidence="3" id="KW-0413">Isomerase</keyword>
<gene>
    <name evidence="3" type="ORF">GCM10011507_24050</name>
</gene>
<dbReference type="SUPFAM" id="SSF51658">
    <property type="entry name" value="Xylose isomerase-like"/>
    <property type="match status" value="1"/>
</dbReference>
<evidence type="ECO:0000313" key="3">
    <source>
        <dbReference type="EMBL" id="GGA71635.1"/>
    </source>
</evidence>
<dbReference type="EMBL" id="BMJB01000001">
    <property type="protein sequence ID" value="GGA71635.1"/>
    <property type="molecule type" value="Genomic_DNA"/>
</dbReference>
<dbReference type="InterPro" id="IPR050312">
    <property type="entry name" value="IolE/XylAMocC-like"/>
</dbReference>
<comment type="caution">
    <text evidence="3">The sequence shown here is derived from an EMBL/GenBank/DDBJ whole genome shotgun (WGS) entry which is preliminary data.</text>
</comment>
<evidence type="ECO:0000313" key="4">
    <source>
        <dbReference type="Proteomes" id="UP000648801"/>
    </source>
</evidence>
<sequence length="286" mass="32432">MTTRRKFLRLSALAAAAGCTLRAPRAFADEGHLIYGVQLFMVRRQAVKDLAGILKAIHQIGYTQIELYPIVYNHPAAELRRIVADAGLGAVSGHFDYDGFETKVSYARELGLKYMVCPMLPRAQWNSVEGFEEAARKFNQWGKLAKDSGLTFAFHNHDYEFKPQGSTTGFEVLMKNTDPALVKLEFDMYWLTQAGQNPLEMLKRHAARVRLIHLKDRLPNVPISYTPDPDADHFIELGKGTIDWPAILNQAKRQGIRYAFVDQDETAIPVLDSLKESYSYIRKLNI</sequence>
<name>A0A916RVR7_9BACT</name>
<accession>A0A916RVR7</accession>
<reference evidence="3" key="2">
    <citation type="submission" date="2020-09" db="EMBL/GenBank/DDBJ databases">
        <authorList>
            <person name="Sun Q."/>
            <person name="Zhou Y."/>
        </authorList>
    </citation>
    <scope>NUCLEOTIDE SEQUENCE</scope>
    <source>
        <strain evidence="3">CGMCC 1.15447</strain>
    </source>
</reference>
<feature type="signal peptide" evidence="1">
    <location>
        <begin position="1"/>
        <end position="28"/>
    </location>
</feature>
<dbReference type="PROSITE" id="PS51318">
    <property type="entry name" value="TAT"/>
    <property type="match status" value="1"/>
</dbReference>